<dbReference type="InterPro" id="IPR058248">
    <property type="entry name" value="Lxx211020-like"/>
</dbReference>
<dbReference type="RefSeq" id="WP_374835367.1">
    <property type="nucleotide sequence ID" value="NZ_JBHEEW010000001.1"/>
</dbReference>
<evidence type="ECO:0000256" key="1">
    <source>
        <dbReference type="SAM" id="MobiDB-lite"/>
    </source>
</evidence>
<feature type="signal peptide" evidence="2">
    <location>
        <begin position="1"/>
        <end position="23"/>
    </location>
</feature>
<name>A0ABW3YUL7_MYCRA</name>
<dbReference type="InterPro" id="IPR036182">
    <property type="entry name" value="PCuAC_sf"/>
</dbReference>
<dbReference type="Gene3D" id="2.60.40.1890">
    <property type="entry name" value="PCu(A)C copper chaperone"/>
    <property type="match status" value="1"/>
</dbReference>
<dbReference type="Proteomes" id="UP001597173">
    <property type="component" value="Unassembled WGS sequence"/>
</dbReference>
<accession>A0ABW3YUL7</accession>
<protein>
    <submittedName>
        <fullName evidence="3">Copper chaperone PCu(A)C</fullName>
    </submittedName>
</protein>
<gene>
    <name evidence="3" type="ORF">ACFQ33_06415</name>
</gene>
<reference evidence="4" key="1">
    <citation type="journal article" date="2019" name="Int. J. Syst. Evol. Microbiol.">
        <title>The Global Catalogue of Microorganisms (GCM) 10K type strain sequencing project: providing services to taxonomists for standard genome sequencing and annotation.</title>
        <authorList>
            <consortium name="The Broad Institute Genomics Platform"/>
            <consortium name="The Broad Institute Genome Sequencing Center for Infectious Disease"/>
            <person name="Wu L."/>
            <person name="Ma J."/>
        </authorList>
    </citation>
    <scope>NUCLEOTIDE SEQUENCE [LARGE SCALE GENOMIC DNA]</scope>
    <source>
        <strain evidence="4">CCUG 55609</strain>
    </source>
</reference>
<dbReference type="SUPFAM" id="SSF110087">
    <property type="entry name" value="DR1885-like metal-binding protein"/>
    <property type="match status" value="1"/>
</dbReference>
<proteinExistence type="predicted"/>
<evidence type="ECO:0000313" key="4">
    <source>
        <dbReference type="Proteomes" id="UP001597173"/>
    </source>
</evidence>
<dbReference type="EMBL" id="JBHTNF010000002">
    <property type="protein sequence ID" value="MFD1327525.1"/>
    <property type="molecule type" value="Genomic_DNA"/>
</dbReference>
<feature type="region of interest" description="Disordered" evidence="1">
    <location>
        <begin position="148"/>
        <end position="167"/>
    </location>
</feature>
<dbReference type="Pfam" id="PF04314">
    <property type="entry name" value="PCuAC"/>
    <property type="match status" value="1"/>
</dbReference>
<dbReference type="InterPro" id="IPR007410">
    <property type="entry name" value="LpqE-like"/>
</dbReference>
<keyword evidence="4" id="KW-1185">Reference proteome</keyword>
<keyword evidence="2" id="KW-0732">Signal</keyword>
<comment type="caution">
    <text evidence="3">The sequence shown here is derived from an EMBL/GenBank/DDBJ whole genome shotgun (WGS) entry which is preliminary data.</text>
</comment>
<evidence type="ECO:0000313" key="3">
    <source>
        <dbReference type="EMBL" id="MFD1327525.1"/>
    </source>
</evidence>
<dbReference type="PANTHER" id="PTHR36302">
    <property type="entry name" value="BLR7088 PROTEIN"/>
    <property type="match status" value="1"/>
</dbReference>
<feature type="chain" id="PRO_5045300286" evidence="2">
    <location>
        <begin position="24"/>
        <end position="167"/>
    </location>
</feature>
<feature type="compositionally biased region" description="Basic and acidic residues" evidence="1">
    <location>
        <begin position="150"/>
        <end position="167"/>
    </location>
</feature>
<evidence type="ECO:0000256" key="2">
    <source>
        <dbReference type="SAM" id="SignalP"/>
    </source>
</evidence>
<dbReference type="PANTHER" id="PTHR36302:SF1">
    <property type="entry name" value="COPPER CHAPERONE PCU(A)C"/>
    <property type="match status" value="1"/>
</dbReference>
<organism evidence="3 4">
    <name type="scientific">Mycoplana ramosa</name>
    <name type="common">Mycoplana bullata</name>
    <dbReference type="NCBI Taxonomy" id="40837"/>
    <lineage>
        <taxon>Bacteria</taxon>
        <taxon>Pseudomonadati</taxon>
        <taxon>Pseudomonadota</taxon>
        <taxon>Alphaproteobacteria</taxon>
        <taxon>Hyphomicrobiales</taxon>
        <taxon>Rhizobiaceae</taxon>
        <taxon>Mycoplana</taxon>
    </lineage>
</organism>
<sequence>MKLLPKLVAAAMLFAVPAFGAFAHDYKVGNLEIHHPASRATLAGQPVGGGFMTITNHGQEADRLVSITSPVSDDVQIHEMAVENDVMKMRQLKDGIEIPAGAKVELKPGGLHVMFMAIKQPFKEGETVAATLNFEKAGPLAVEFKVGPSKAKEEQQHGHTEGEAHKM</sequence>